<dbReference type="GO" id="GO:0009089">
    <property type="term" value="P:lysine biosynthetic process via diaminopimelate"/>
    <property type="evidence" value="ECO:0007669"/>
    <property type="project" value="InterPro"/>
</dbReference>
<dbReference type="InterPro" id="IPR029066">
    <property type="entry name" value="PLP-binding_barrel"/>
</dbReference>
<dbReference type="Pfam" id="PF02784">
    <property type="entry name" value="Orn_Arg_deC_N"/>
    <property type="match status" value="1"/>
</dbReference>
<evidence type="ECO:0000256" key="2">
    <source>
        <dbReference type="ARBA" id="ARBA00022793"/>
    </source>
</evidence>
<comment type="cofactor">
    <cofactor evidence="1">
        <name>pyridoxal 5'-phosphate</name>
        <dbReference type="ChEBI" id="CHEBI:597326"/>
    </cofactor>
</comment>
<dbReference type="SUPFAM" id="SSF51419">
    <property type="entry name" value="PLP-binding barrel"/>
    <property type="match status" value="1"/>
</dbReference>
<dbReference type="CDD" id="cd06828">
    <property type="entry name" value="PLPDE_III_DapDC"/>
    <property type="match status" value="1"/>
</dbReference>
<dbReference type="Proteomes" id="UP000004030">
    <property type="component" value="Unassembled WGS sequence"/>
</dbReference>
<dbReference type="eggNOG" id="COG0019">
    <property type="taxonomic scope" value="Bacteria"/>
</dbReference>
<feature type="domain" description="Orn/DAP/Arg decarboxylase 2 N-terminal" evidence="5">
    <location>
        <begin position="59"/>
        <end position="302"/>
    </location>
</feature>
<keyword evidence="2" id="KW-0210">Decarboxylase</keyword>
<keyword evidence="7" id="KW-1185">Reference proteome</keyword>
<dbReference type="InterPro" id="IPR009006">
    <property type="entry name" value="Ala_racemase/Decarboxylase_C"/>
</dbReference>
<dbReference type="PANTHER" id="PTHR43727">
    <property type="entry name" value="DIAMINOPIMELATE DECARBOXYLASE"/>
    <property type="match status" value="1"/>
</dbReference>
<gene>
    <name evidence="6" type="ORF">NSU_0586</name>
</gene>
<organism evidence="6 7">
    <name type="scientific">Novosphingobium pentaromativorans US6-1</name>
    <dbReference type="NCBI Taxonomy" id="1088721"/>
    <lineage>
        <taxon>Bacteria</taxon>
        <taxon>Pseudomonadati</taxon>
        <taxon>Pseudomonadota</taxon>
        <taxon>Alphaproteobacteria</taxon>
        <taxon>Sphingomonadales</taxon>
        <taxon>Sphingomonadaceae</taxon>
        <taxon>Novosphingobium</taxon>
    </lineage>
</organism>
<dbReference type="InterPro" id="IPR002986">
    <property type="entry name" value="DAP_deCOOHase_LysA"/>
</dbReference>
<evidence type="ECO:0000256" key="4">
    <source>
        <dbReference type="ARBA" id="ARBA00023239"/>
    </source>
</evidence>
<dbReference type="InterPro" id="IPR022653">
    <property type="entry name" value="De-COase2_pyr-phos_BS"/>
</dbReference>
<dbReference type="PANTHER" id="PTHR43727:SF2">
    <property type="entry name" value="GROUP IV DECARBOXYLASE"/>
    <property type="match status" value="1"/>
</dbReference>
<evidence type="ECO:0000259" key="5">
    <source>
        <dbReference type="Pfam" id="PF02784"/>
    </source>
</evidence>
<evidence type="ECO:0000256" key="1">
    <source>
        <dbReference type="ARBA" id="ARBA00001933"/>
    </source>
</evidence>
<sequence>MTVPQQGSSAGTAPWWERPDLHYRGGRLHFAGHDVAALAGEGESGGEEGGALFLYSLDRVEANLDRVVAALGDIGCASTVYYAMKANRFAPLLERLAQSGKCGVDICSPGELDHALACGFAPGQISFTGTGVTPRDLERLLVHPEITINCDTMGMIRRIGERTPGREIGIRVNPGRGTGYGDAEKLTYAGGRTTKFGIYREQWGEAIALAKSHGLAITSLHFHVGCGYLTDQLESWDLAVAEASRFLDEVPQVRTVNVGGGLGLPHRCGDRPLDLAQWAAILRRHFAGRGLRIAVEPGDYIAKDAGMLVLPVTDVEIKRDTRFVFVGGGFNLHPEPAFYDLPCEPVPCLLRGDGSAPGERVTIAGNINEALDIWAADTLLPPVEEGDFIAFLNAGGYGSAMSSNHCMRGAFTERAL</sequence>
<reference evidence="6 7" key="1">
    <citation type="journal article" date="2012" name="J. Bacteriol.">
        <title>Genome sequence of benzo(a)pyrene-degrading bacterium Novosphingobium pentaromativorans US6-1.</title>
        <authorList>
            <person name="Luo Y.R."/>
            <person name="Kang S.G."/>
            <person name="Kim S.J."/>
            <person name="Kim M.R."/>
            <person name="Li N."/>
            <person name="Lee J.H."/>
            <person name="Kwon K.K."/>
        </authorList>
    </citation>
    <scope>NUCLEOTIDE SEQUENCE [LARGE SCALE GENOMIC DNA]</scope>
    <source>
        <strain evidence="6 7">US6-1</strain>
    </source>
</reference>
<dbReference type="Gene3D" id="3.20.20.10">
    <property type="entry name" value="Alanine racemase"/>
    <property type="match status" value="1"/>
</dbReference>
<dbReference type="RefSeq" id="WP_007011503.1">
    <property type="nucleotide sequence ID" value="NZ_AGFM01000008.1"/>
</dbReference>
<evidence type="ECO:0000256" key="3">
    <source>
        <dbReference type="ARBA" id="ARBA00022898"/>
    </source>
</evidence>
<keyword evidence="3" id="KW-0663">Pyridoxal phosphate</keyword>
<dbReference type="KEGG" id="npn:JI59_17185"/>
<dbReference type="PATRIC" id="fig|1088721.3.peg.578"/>
<accession>G6E8B5</accession>
<protein>
    <submittedName>
        <fullName evidence="6">Diaminopimelate decarboxylase</fullName>
    </submittedName>
</protein>
<dbReference type="EMBL" id="AGFM01000008">
    <property type="protein sequence ID" value="EHJ62455.1"/>
    <property type="molecule type" value="Genomic_DNA"/>
</dbReference>
<dbReference type="Gene3D" id="2.40.37.10">
    <property type="entry name" value="Lyase, Ornithine Decarboxylase, Chain A, domain 1"/>
    <property type="match status" value="1"/>
</dbReference>
<dbReference type="SUPFAM" id="SSF50621">
    <property type="entry name" value="Alanine racemase C-terminal domain-like"/>
    <property type="match status" value="1"/>
</dbReference>
<dbReference type="PROSITE" id="PS00878">
    <property type="entry name" value="ODR_DC_2_1"/>
    <property type="match status" value="1"/>
</dbReference>
<evidence type="ECO:0000313" key="6">
    <source>
        <dbReference type="EMBL" id="EHJ62455.1"/>
    </source>
</evidence>
<comment type="caution">
    <text evidence="6">The sequence shown here is derived from an EMBL/GenBank/DDBJ whole genome shotgun (WGS) entry which is preliminary data.</text>
</comment>
<dbReference type="PRINTS" id="PR01179">
    <property type="entry name" value="ODADCRBXLASE"/>
</dbReference>
<dbReference type="GO" id="GO:0008836">
    <property type="term" value="F:diaminopimelate decarboxylase activity"/>
    <property type="evidence" value="ECO:0007669"/>
    <property type="project" value="InterPro"/>
</dbReference>
<dbReference type="STRING" id="1088721.JI59_17185"/>
<keyword evidence="4" id="KW-0456">Lyase</keyword>
<dbReference type="InterPro" id="IPR000183">
    <property type="entry name" value="Orn/DAP/Arg_de-COase"/>
</dbReference>
<name>G6E8B5_9SPHN</name>
<dbReference type="PRINTS" id="PR01181">
    <property type="entry name" value="DAPDCRBXLASE"/>
</dbReference>
<evidence type="ECO:0000313" key="7">
    <source>
        <dbReference type="Proteomes" id="UP000004030"/>
    </source>
</evidence>
<dbReference type="InterPro" id="IPR022644">
    <property type="entry name" value="De-COase2_N"/>
</dbReference>
<proteinExistence type="predicted"/>
<dbReference type="AlphaFoldDB" id="G6E8B5"/>